<feature type="domain" description="Replication factor A C-terminal" evidence="1">
    <location>
        <begin position="10"/>
        <end position="109"/>
    </location>
</feature>
<dbReference type="InterPro" id="IPR012340">
    <property type="entry name" value="NA-bd_OB-fold"/>
</dbReference>
<evidence type="ECO:0000259" key="1">
    <source>
        <dbReference type="Pfam" id="PF08646"/>
    </source>
</evidence>
<dbReference type="Pfam" id="PF08646">
    <property type="entry name" value="Rep_fac-A_C"/>
    <property type="match status" value="1"/>
</dbReference>
<name>A0ABD1Z1E0_9MARC</name>
<proteinExistence type="predicted"/>
<organism evidence="2 3">
    <name type="scientific">Riccia fluitans</name>
    <dbReference type="NCBI Taxonomy" id="41844"/>
    <lineage>
        <taxon>Eukaryota</taxon>
        <taxon>Viridiplantae</taxon>
        <taxon>Streptophyta</taxon>
        <taxon>Embryophyta</taxon>
        <taxon>Marchantiophyta</taxon>
        <taxon>Marchantiopsida</taxon>
        <taxon>Marchantiidae</taxon>
        <taxon>Marchantiales</taxon>
        <taxon>Ricciaceae</taxon>
        <taxon>Riccia</taxon>
    </lineage>
</organism>
<comment type="caution">
    <text evidence="2">The sequence shown here is derived from an EMBL/GenBank/DDBJ whole genome shotgun (WGS) entry which is preliminary data.</text>
</comment>
<dbReference type="InterPro" id="IPR013955">
    <property type="entry name" value="Rep_factor-A_C"/>
</dbReference>
<dbReference type="SUPFAM" id="SSF50249">
    <property type="entry name" value="Nucleic acid-binding proteins"/>
    <property type="match status" value="1"/>
</dbReference>
<dbReference type="EMBL" id="JBHFFA010000002">
    <property type="protein sequence ID" value="KAL2641606.1"/>
    <property type="molecule type" value="Genomic_DNA"/>
</dbReference>
<keyword evidence="3" id="KW-1185">Reference proteome</keyword>
<protein>
    <recommendedName>
        <fullName evidence="1">Replication factor A C-terminal domain-containing protein</fullName>
    </recommendedName>
</protein>
<dbReference type="AlphaFoldDB" id="A0ABD1Z1E0"/>
<dbReference type="Proteomes" id="UP001605036">
    <property type="component" value="Unassembled WGS sequence"/>
</dbReference>
<reference evidence="2 3" key="1">
    <citation type="submission" date="2024-09" db="EMBL/GenBank/DDBJ databases">
        <title>Chromosome-scale assembly of Riccia fluitans.</title>
        <authorList>
            <person name="Paukszto L."/>
            <person name="Sawicki J."/>
            <person name="Karawczyk K."/>
            <person name="Piernik-Szablinska J."/>
            <person name="Szczecinska M."/>
            <person name="Mazdziarz M."/>
        </authorList>
    </citation>
    <scope>NUCLEOTIDE SEQUENCE [LARGE SCALE GENOMIC DNA]</scope>
    <source>
        <strain evidence="2">Rf_01</strain>
        <tissue evidence="2">Aerial parts of the thallus</tissue>
    </source>
</reference>
<evidence type="ECO:0000313" key="2">
    <source>
        <dbReference type="EMBL" id="KAL2641606.1"/>
    </source>
</evidence>
<sequence>MNESYVEDVTIRVSVARFNRGPHFYQGCPFCQKKLSNAVKTCRMCGNCITCIVSYYSLKLVLRDETGNIDATVCKAGRDFTGVSANEFTAIEVENRKEAIELLRRNLGLQWEVDLKIDDSKQGIYVRIDRA</sequence>
<accession>A0ABD1Z1E0</accession>
<dbReference type="Gene3D" id="2.40.50.140">
    <property type="entry name" value="Nucleic acid-binding proteins"/>
    <property type="match status" value="1"/>
</dbReference>
<evidence type="ECO:0000313" key="3">
    <source>
        <dbReference type="Proteomes" id="UP001605036"/>
    </source>
</evidence>
<gene>
    <name evidence="2" type="ORF">R1flu_009193</name>
</gene>